<proteinExistence type="predicted"/>
<protein>
    <recommendedName>
        <fullName evidence="4">Late embryogenesis abundant protein LEA-2 subgroup domain-containing protein</fullName>
    </recommendedName>
</protein>
<keyword evidence="1" id="KW-1133">Transmembrane helix</keyword>
<feature type="transmembrane region" description="Helical" evidence="1">
    <location>
        <begin position="54"/>
        <end position="80"/>
    </location>
</feature>
<accession>A0ABR2WQE1</accession>
<evidence type="ECO:0008006" key="4">
    <source>
        <dbReference type="Google" id="ProtNLM"/>
    </source>
</evidence>
<keyword evidence="1" id="KW-0472">Membrane</keyword>
<evidence type="ECO:0000313" key="3">
    <source>
        <dbReference type="Proteomes" id="UP001479436"/>
    </source>
</evidence>
<keyword evidence="3" id="KW-1185">Reference proteome</keyword>
<comment type="caution">
    <text evidence="2">The sequence shown here is derived from an EMBL/GenBank/DDBJ whole genome shotgun (WGS) entry which is preliminary data.</text>
</comment>
<keyword evidence="1" id="KW-0812">Transmembrane</keyword>
<organism evidence="2 3">
    <name type="scientific">Basidiobolus ranarum</name>
    <dbReference type="NCBI Taxonomy" id="34480"/>
    <lineage>
        <taxon>Eukaryota</taxon>
        <taxon>Fungi</taxon>
        <taxon>Fungi incertae sedis</taxon>
        <taxon>Zoopagomycota</taxon>
        <taxon>Entomophthoromycotina</taxon>
        <taxon>Basidiobolomycetes</taxon>
        <taxon>Basidiobolales</taxon>
        <taxon>Basidiobolaceae</taxon>
        <taxon>Basidiobolus</taxon>
    </lineage>
</organism>
<dbReference type="Proteomes" id="UP001479436">
    <property type="component" value="Unassembled WGS sequence"/>
</dbReference>
<evidence type="ECO:0000313" key="2">
    <source>
        <dbReference type="EMBL" id="KAK9763725.1"/>
    </source>
</evidence>
<dbReference type="EMBL" id="JASJQH010000573">
    <property type="protein sequence ID" value="KAK9763725.1"/>
    <property type="molecule type" value="Genomic_DNA"/>
</dbReference>
<sequence>MMKSFKKDTGRSYDWDSEIKVNKEHIVFGLDSNKATPISVETNKGFKNKLTKFFTLKVILVIAVLGLIVLASSLAGFFYWPRTPHGDISWKTEGNLANWKVEPNKSPALELPMTLSATIFNPNYFSILSDKILIQTTVGSSSHVFKFTYGERFTFSPQQNVAKTFQFPWLLDLSGGSSEIIGQIIRDCKENGSITVNTSSTLTLAILYRKYDLTSAPLTQTIRCVSITSRIDEAIKNTDNITVSI</sequence>
<gene>
    <name evidence="2" type="ORF">K7432_009359</name>
</gene>
<name>A0ABR2WQE1_9FUNG</name>
<reference evidence="2 3" key="1">
    <citation type="submission" date="2023-04" db="EMBL/GenBank/DDBJ databases">
        <title>Genome of Basidiobolus ranarum AG-B5.</title>
        <authorList>
            <person name="Stajich J.E."/>
            <person name="Carter-House D."/>
            <person name="Gryganskyi A."/>
        </authorList>
    </citation>
    <scope>NUCLEOTIDE SEQUENCE [LARGE SCALE GENOMIC DNA]</scope>
    <source>
        <strain evidence="2 3">AG-B5</strain>
    </source>
</reference>
<evidence type="ECO:0000256" key="1">
    <source>
        <dbReference type="SAM" id="Phobius"/>
    </source>
</evidence>